<comment type="function">
    <text evidence="1">Part of the binding-protein-dependent transport system for glutamine; probably responsible for the translocation of the substrate across the membrane.</text>
</comment>
<evidence type="ECO:0000256" key="8">
    <source>
        <dbReference type="ARBA" id="ARBA00022989"/>
    </source>
</evidence>
<dbReference type="SUPFAM" id="SSF161098">
    <property type="entry name" value="MetI-like"/>
    <property type="match status" value="1"/>
</dbReference>
<dbReference type="AlphaFoldDB" id="A0A8J6Z9H2"/>
<keyword evidence="5" id="KW-1003">Cell membrane</keyword>
<keyword evidence="4 10" id="KW-0813">Transport</keyword>
<dbReference type="RefSeq" id="WP_193182754.1">
    <property type="nucleotide sequence ID" value="NZ_JACVXA010000032.1"/>
</dbReference>
<dbReference type="NCBIfam" id="TIGR01726">
    <property type="entry name" value="HEQRo_perm_3TM"/>
    <property type="match status" value="1"/>
</dbReference>
<feature type="domain" description="ABC transmembrane type-1" evidence="11">
    <location>
        <begin position="25"/>
        <end position="206"/>
    </location>
</feature>
<evidence type="ECO:0000256" key="4">
    <source>
        <dbReference type="ARBA" id="ARBA00022448"/>
    </source>
</evidence>
<dbReference type="Pfam" id="PF00528">
    <property type="entry name" value="BPD_transp_1"/>
    <property type="match status" value="1"/>
</dbReference>
<feature type="transmembrane region" description="Helical" evidence="10">
    <location>
        <begin position="187"/>
        <end position="206"/>
    </location>
</feature>
<reference evidence="12" key="1">
    <citation type="submission" date="2020-09" db="EMBL/GenBank/DDBJ databases">
        <title>A novel bacterium of genus Mangrovicoccus, isolated from South China Sea.</title>
        <authorList>
            <person name="Huang H."/>
            <person name="Mo K."/>
            <person name="Hu Y."/>
        </authorList>
    </citation>
    <scope>NUCLEOTIDE SEQUENCE</scope>
    <source>
        <strain evidence="12">HB182678</strain>
    </source>
</reference>
<evidence type="ECO:0000256" key="2">
    <source>
        <dbReference type="ARBA" id="ARBA00004429"/>
    </source>
</evidence>
<evidence type="ECO:0000256" key="1">
    <source>
        <dbReference type="ARBA" id="ARBA00003159"/>
    </source>
</evidence>
<keyword evidence="8 10" id="KW-1133">Transmembrane helix</keyword>
<dbReference type="PANTHER" id="PTHR30614:SF20">
    <property type="entry name" value="GLUTAMINE TRANSPORT SYSTEM PERMEASE PROTEIN GLNP"/>
    <property type="match status" value="1"/>
</dbReference>
<dbReference type="EMBL" id="JACVXA010000032">
    <property type="protein sequence ID" value="MBE3638780.1"/>
    <property type="molecule type" value="Genomic_DNA"/>
</dbReference>
<dbReference type="PANTHER" id="PTHR30614">
    <property type="entry name" value="MEMBRANE COMPONENT OF AMINO ACID ABC TRANSPORTER"/>
    <property type="match status" value="1"/>
</dbReference>
<keyword evidence="6 10" id="KW-0812">Transmembrane</keyword>
<dbReference type="GO" id="GO:0006865">
    <property type="term" value="P:amino acid transport"/>
    <property type="evidence" value="ECO:0007669"/>
    <property type="project" value="UniProtKB-KW"/>
</dbReference>
<gene>
    <name evidence="12" type="ORF">ICN82_11240</name>
</gene>
<protein>
    <submittedName>
        <fullName evidence="12">Amino acid ABC transporter permease</fullName>
    </submittedName>
</protein>
<proteinExistence type="inferred from homology"/>
<dbReference type="PROSITE" id="PS50928">
    <property type="entry name" value="ABC_TM1"/>
    <property type="match status" value="1"/>
</dbReference>
<name>A0A8J6Z9H2_9RHOB</name>
<dbReference type="GO" id="GO:0022857">
    <property type="term" value="F:transmembrane transporter activity"/>
    <property type="evidence" value="ECO:0007669"/>
    <property type="project" value="InterPro"/>
</dbReference>
<feature type="transmembrane region" description="Helical" evidence="10">
    <location>
        <begin position="70"/>
        <end position="87"/>
    </location>
</feature>
<keyword evidence="9 10" id="KW-0472">Membrane</keyword>
<comment type="caution">
    <text evidence="12">The sequence shown here is derived from an EMBL/GenBank/DDBJ whole genome shotgun (WGS) entry which is preliminary data.</text>
</comment>
<dbReference type="Proteomes" id="UP000609121">
    <property type="component" value="Unassembled WGS sequence"/>
</dbReference>
<evidence type="ECO:0000313" key="13">
    <source>
        <dbReference type="Proteomes" id="UP000609121"/>
    </source>
</evidence>
<sequence length="222" mass="23847">MNALIEQFFNLEVMAQAFPFLLKGLGVTILLTLLLTPLGLALGLALALGSSARHRGLRRAVRIWVNGFRGLPPLVLIIIVYSALPFLGLRTPPLMAVVIALWLNSSAYYCEILRAGLGSVPAGQMEAARATGLGRAQALRDVVLPQAVRNVLPDLASNTIELVKGTSLASIIGVSELLHMASNARSVVYNASPITLAALMYLAFLLPSVRLTGWLERRRRGA</sequence>
<dbReference type="GO" id="GO:0043190">
    <property type="term" value="C:ATP-binding cassette (ABC) transporter complex"/>
    <property type="evidence" value="ECO:0007669"/>
    <property type="project" value="InterPro"/>
</dbReference>
<organism evidence="12 13">
    <name type="scientific">Mangrovicoccus algicola</name>
    <dbReference type="NCBI Taxonomy" id="2771008"/>
    <lineage>
        <taxon>Bacteria</taxon>
        <taxon>Pseudomonadati</taxon>
        <taxon>Pseudomonadota</taxon>
        <taxon>Alphaproteobacteria</taxon>
        <taxon>Rhodobacterales</taxon>
        <taxon>Paracoccaceae</taxon>
        <taxon>Mangrovicoccus</taxon>
    </lineage>
</organism>
<dbReference type="InterPro" id="IPR000515">
    <property type="entry name" value="MetI-like"/>
</dbReference>
<dbReference type="Gene3D" id="1.10.3720.10">
    <property type="entry name" value="MetI-like"/>
    <property type="match status" value="1"/>
</dbReference>
<evidence type="ECO:0000256" key="7">
    <source>
        <dbReference type="ARBA" id="ARBA00022970"/>
    </source>
</evidence>
<evidence type="ECO:0000259" key="11">
    <source>
        <dbReference type="PROSITE" id="PS50928"/>
    </source>
</evidence>
<evidence type="ECO:0000313" key="12">
    <source>
        <dbReference type="EMBL" id="MBE3638780.1"/>
    </source>
</evidence>
<evidence type="ECO:0000256" key="6">
    <source>
        <dbReference type="ARBA" id="ARBA00022692"/>
    </source>
</evidence>
<comment type="similarity">
    <text evidence="3">Belongs to the binding-protein-dependent transport system permease family. HisMQ subfamily.</text>
</comment>
<feature type="transmembrane region" description="Helical" evidence="10">
    <location>
        <begin position="20"/>
        <end position="49"/>
    </location>
</feature>
<dbReference type="CDD" id="cd06261">
    <property type="entry name" value="TM_PBP2"/>
    <property type="match status" value="1"/>
</dbReference>
<evidence type="ECO:0000256" key="5">
    <source>
        <dbReference type="ARBA" id="ARBA00022475"/>
    </source>
</evidence>
<evidence type="ECO:0000256" key="3">
    <source>
        <dbReference type="ARBA" id="ARBA00010072"/>
    </source>
</evidence>
<comment type="subcellular location">
    <subcellularLocation>
        <location evidence="2">Cell inner membrane</location>
        <topology evidence="2">Multi-pass membrane protein</topology>
    </subcellularLocation>
    <subcellularLocation>
        <location evidence="10">Cell membrane</location>
        <topology evidence="10">Multi-pass membrane protein</topology>
    </subcellularLocation>
</comment>
<keyword evidence="13" id="KW-1185">Reference proteome</keyword>
<accession>A0A8J6Z9H2</accession>
<evidence type="ECO:0000256" key="9">
    <source>
        <dbReference type="ARBA" id="ARBA00023136"/>
    </source>
</evidence>
<dbReference type="InterPro" id="IPR035906">
    <property type="entry name" value="MetI-like_sf"/>
</dbReference>
<dbReference type="InterPro" id="IPR010065">
    <property type="entry name" value="AA_ABC_transptr_permease_3TM"/>
</dbReference>
<dbReference type="InterPro" id="IPR043429">
    <property type="entry name" value="ArtM/GltK/GlnP/TcyL/YhdX-like"/>
</dbReference>
<evidence type="ECO:0000256" key="10">
    <source>
        <dbReference type="RuleBase" id="RU363032"/>
    </source>
</evidence>
<keyword evidence="7" id="KW-0029">Amino-acid transport</keyword>